<reference evidence="7 8" key="1">
    <citation type="submission" date="2020-08" db="EMBL/GenBank/DDBJ databases">
        <title>Genomic Encyclopedia of Type Strains, Phase IV (KMG-IV): sequencing the most valuable type-strain genomes for metagenomic binning, comparative biology and taxonomic classification.</title>
        <authorList>
            <person name="Goeker M."/>
        </authorList>
    </citation>
    <scope>NUCLEOTIDE SEQUENCE [LARGE SCALE GENOMIC DNA]</scope>
    <source>
        <strain evidence="7 8">DSM 43350</strain>
    </source>
</reference>
<evidence type="ECO:0000313" key="7">
    <source>
        <dbReference type="EMBL" id="MBB6079286.1"/>
    </source>
</evidence>
<dbReference type="GO" id="GO:0031012">
    <property type="term" value="C:extracellular matrix"/>
    <property type="evidence" value="ECO:0007669"/>
    <property type="project" value="InterPro"/>
</dbReference>
<protein>
    <recommendedName>
        <fullName evidence="6">Peptidase M10 metallopeptidase domain-containing protein</fullName>
    </recommendedName>
</protein>
<evidence type="ECO:0000259" key="6">
    <source>
        <dbReference type="Pfam" id="PF00413"/>
    </source>
</evidence>
<dbReference type="GO" id="GO:0004222">
    <property type="term" value="F:metalloendopeptidase activity"/>
    <property type="evidence" value="ECO:0007669"/>
    <property type="project" value="InterPro"/>
</dbReference>
<keyword evidence="2" id="KW-0479">Metal-binding</keyword>
<keyword evidence="4" id="KW-0862">Zinc</keyword>
<dbReference type="Pfam" id="PF00413">
    <property type="entry name" value="Peptidase_M10"/>
    <property type="match status" value="1"/>
</dbReference>
<keyword evidence="3" id="KW-0378">Hydrolase</keyword>
<evidence type="ECO:0000256" key="5">
    <source>
        <dbReference type="SAM" id="MobiDB-lite"/>
    </source>
</evidence>
<sequence length="308" mass="32799">MVTHDGTGVAVPEPGTAVTVDALTADGETHGFTMEVTSDGKVSYDLAEASADTSTVGADVPHSLAHPVTTPQGLSQESDSTDADASDSEAEGVEVADVDAQSSPGACSDGAYNTADRKEYGTYNRYIGDGGMPGGLSRTDAKWAFDDAINNITDSHNNCGMGDSVGAETNLLPETSYQADIKQQLPVHRPGRVEHLGRGRSQGQPRRRGLLMDLAGARRQERLPRGDVRFNTRDHEFTNKPTSRCSNKYDIRSVGTHEAAHVFGLGHVGSGHENLTMYTDSFTCTTKARTLGKGDVLALRSIYRGGRL</sequence>
<dbReference type="Proteomes" id="UP000591537">
    <property type="component" value="Unassembled WGS sequence"/>
</dbReference>
<organism evidence="7 8">
    <name type="scientific">Streptomyces paradoxus</name>
    <dbReference type="NCBI Taxonomy" id="66375"/>
    <lineage>
        <taxon>Bacteria</taxon>
        <taxon>Bacillati</taxon>
        <taxon>Actinomycetota</taxon>
        <taxon>Actinomycetes</taxon>
        <taxon>Kitasatosporales</taxon>
        <taxon>Streptomycetaceae</taxon>
        <taxon>Streptomyces</taxon>
    </lineage>
</organism>
<dbReference type="GO" id="GO:0008270">
    <property type="term" value="F:zinc ion binding"/>
    <property type="evidence" value="ECO:0007669"/>
    <property type="project" value="InterPro"/>
</dbReference>
<proteinExistence type="predicted"/>
<feature type="compositionally biased region" description="Acidic residues" evidence="5">
    <location>
        <begin position="79"/>
        <end position="97"/>
    </location>
</feature>
<comment type="caution">
    <text evidence="7">The sequence shown here is derived from an EMBL/GenBank/DDBJ whole genome shotgun (WGS) entry which is preliminary data.</text>
</comment>
<keyword evidence="8" id="KW-1185">Reference proteome</keyword>
<gene>
    <name evidence="7" type="ORF">HNR57_005229</name>
</gene>
<evidence type="ECO:0000256" key="2">
    <source>
        <dbReference type="ARBA" id="ARBA00022723"/>
    </source>
</evidence>
<evidence type="ECO:0000256" key="4">
    <source>
        <dbReference type="ARBA" id="ARBA00022833"/>
    </source>
</evidence>
<dbReference type="EMBL" id="JACHGV010000008">
    <property type="protein sequence ID" value="MBB6079286.1"/>
    <property type="molecule type" value="Genomic_DNA"/>
</dbReference>
<accession>A0A7W9TFG4</accession>
<keyword evidence="1" id="KW-0645">Protease</keyword>
<feature type="domain" description="Peptidase M10 metallopeptidase" evidence="6">
    <location>
        <begin position="218"/>
        <end position="303"/>
    </location>
</feature>
<dbReference type="RefSeq" id="WP_313674735.1">
    <property type="nucleotide sequence ID" value="NZ_BAAARS010000009.1"/>
</dbReference>
<dbReference type="AlphaFoldDB" id="A0A7W9TFG4"/>
<evidence type="ECO:0000256" key="3">
    <source>
        <dbReference type="ARBA" id="ARBA00022801"/>
    </source>
</evidence>
<name>A0A7W9TFG4_9ACTN</name>
<dbReference type="GO" id="GO:0006508">
    <property type="term" value="P:proteolysis"/>
    <property type="evidence" value="ECO:0007669"/>
    <property type="project" value="UniProtKB-KW"/>
</dbReference>
<dbReference type="Gene3D" id="3.40.390.10">
    <property type="entry name" value="Collagenase (Catalytic Domain)"/>
    <property type="match status" value="1"/>
</dbReference>
<dbReference type="InterPro" id="IPR001818">
    <property type="entry name" value="Pept_M10_metallopeptidase"/>
</dbReference>
<evidence type="ECO:0000256" key="1">
    <source>
        <dbReference type="ARBA" id="ARBA00022670"/>
    </source>
</evidence>
<dbReference type="InterPro" id="IPR024079">
    <property type="entry name" value="MetalloPept_cat_dom_sf"/>
</dbReference>
<dbReference type="SUPFAM" id="SSF55486">
    <property type="entry name" value="Metalloproteases ('zincins'), catalytic domain"/>
    <property type="match status" value="1"/>
</dbReference>
<evidence type="ECO:0000313" key="8">
    <source>
        <dbReference type="Proteomes" id="UP000591537"/>
    </source>
</evidence>
<feature type="region of interest" description="Disordered" evidence="5">
    <location>
        <begin position="53"/>
        <end position="113"/>
    </location>
</feature>